<evidence type="ECO:0000313" key="1">
    <source>
        <dbReference type="EMBL" id="GFO84024.1"/>
    </source>
</evidence>
<proteinExistence type="predicted"/>
<name>A0A916VBH3_9FIRM</name>
<keyword evidence="2" id="KW-1185">Reference proteome</keyword>
<dbReference type="InterPro" id="IPR014198">
    <property type="entry name" value="Spore_III_AB"/>
</dbReference>
<sequence>MFKIIGILLVVTAGISFGFSKAGKEQKKLEQGIALKRMLYLLQGEIRYGFTPLPEAVAVIAEKTAPEFRPFLNQIAKRLKSYREESFFAVWKEALEEQLKPQIIEPKFLEILMSMGETIGYLDKEMQEKTIDFAIEQIEDVIFQMKDQVIKNCRMYRSLGLSFGLLVVIILV</sequence>
<protein>
    <submittedName>
        <fullName evidence="1">Stage III sporulation protein SpoAB</fullName>
    </submittedName>
</protein>
<gene>
    <name evidence="1" type="primary">spoIIIAB</name>
    <name evidence="1" type="ORF">ANBU17_03710</name>
</gene>
<organism evidence="1 2">
    <name type="scientific">Anaerostipes butyraticus</name>
    <dbReference type="NCBI Taxonomy" id="645466"/>
    <lineage>
        <taxon>Bacteria</taxon>
        <taxon>Bacillati</taxon>
        <taxon>Bacillota</taxon>
        <taxon>Clostridia</taxon>
        <taxon>Lachnospirales</taxon>
        <taxon>Lachnospiraceae</taxon>
        <taxon>Anaerostipes</taxon>
    </lineage>
</organism>
<dbReference type="AlphaFoldDB" id="A0A916VBH3"/>
<dbReference type="PIRSF" id="PIRSF021435">
    <property type="entry name" value="SpoIIIAB"/>
    <property type="match status" value="1"/>
</dbReference>
<evidence type="ECO:0000313" key="2">
    <source>
        <dbReference type="Proteomes" id="UP000613208"/>
    </source>
</evidence>
<accession>A0A916VBH3</accession>
<reference evidence="1" key="1">
    <citation type="submission" date="2020-06" db="EMBL/GenBank/DDBJ databases">
        <title>Characterization of fructooligosaccharide metabolism and fructooligosaccharide-degrading enzymes in human commensal butyrate producers.</title>
        <authorList>
            <person name="Tanno H."/>
            <person name="Fujii T."/>
            <person name="Hirano K."/>
            <person name="Maeno S."/>
            <person name="Tonozuka T."/>
            <person name="Sakamoto M."/>
            <person name="Ohkuma M."/>
            <person name="Tochio T."/>
            <person name="Endo A."/>
        </authorList>
    </citation>
    <scope>NUCLEOTIDE SEQUENCE</scope>
    <source>
        <strain evidence="1">JCM 17466</strain>
    </source>
</reference>
<dbReference type="EMBL" id="BLYI01000006">
    <property type="protein sequence ID" value="GFO84024.1"/>
    <property type="molecule type" value="Genomic_DNA"/>
</dbReference>
<dbReference type="Pfam" id="PF09548">
    <property type="entry name" value="Spore_III_AB"/>
    <property type="match status" value="1"/>
</dbReference>
<comment type="caution">
    <text evidence="1">The sequence shown here is derived from an EMBL/GenBank/DDBJ whole genome shotgun (WGS) entry which is preliminary data.</text>
</comment>
<dbReference type="RefSeq" id="WP_201309767.1">
    <property type="nucleotide sequence ID" value="NZ_BLYI01000006.1"/>
</dbReference>
<dbReference type="Proteomes" id="UP000613208">
    <property type="component" value="Unassembled WGS sequence"/>
</dbReference>